<name>A0A6J5PZ54_9CAUD</name>
<gene>
    <name evidence="2" type="ORF">UFOVP999_19</name>
</gene>
<organism evidence="2">
    <name type="scientific">uncultured Caudovirales phage</name>
    <dbReference type="NCBI Taxonomy" id="2100421"/>
    <lineage>
        <taxon>Viruses</taxon>
        <taxon>Duplodnaviria</taxon>
        <taxon>Heunggongvirae</taxon>
        <taxon>Uroviricota</taxon>
        <taxon>Caudoviricetes</taxon>
        <taxon>Peduoviridae</taxon>
        <taxon>Maltschvirus</taxon>
        <taxon>Maltschvirus maltsch</taxon>
    </lineage>
</organism>
<sequence length="122" mass="12843">MPAPKKNLSGKVLKKILSSMPKPETGGKIGKQLDNVLKTQTKNLTKRNELIKEVNSAKANARGLKAANAKLSKGNAKAPFKGGMSGSVLKNSPPLREGRVRGGGMATLKKQADAAARKSKPN</sequence>
<evidence type="ECO:0000256" key="1">
    <source>
        <dbReference type="SAM" id="MobiDB-lite"/>
    </source>
</evidence>
<feature type="region of interest" description="Disordered" evidence="1">
    <location>
        <begin position="75"/>
        <end position="122"/>
    </location>
</feature>
<protein>
    <submittedName>
        <fullName evidence="2">Uncharacterized protein</fullName>
    </submittedName>
</protein>
<proteinExistence type="predicted"/>
<accession>A0A6J5PZ54</accession>
<evidence type="ECO:0000313" key="2">
    <source>
        <dbReference type="EMBL" id="CAB4177280.1"/>
    </source>
</evidence>
<reference evidence="2" key="1">
    <citation type="submission" date="2020-05" db="EMBL/GenBank/DDBJ databases">
        <authorList>
            <person name="Chiriac C."/>
            <person name="Salcher M."/>
            <person name="Ghai R."/>
            <person name="Kavagutti S V."/>
        </authorList>
    </citation>
    <scope>NUCLEOTIDE SEQUENCE</scope>
</reference>
<dbReference type="EMBL" id="LR796947">
    <property type="protein sequence ID" value="CAB4177280.1"/>
    <property type="molecule type" value="Genomic_DNA"/>
</dbReference>